<dbReference type="InterPro" id="IPR019845">
    <property type="entry name" value="Squalene/phytoene_synthase_CS"/>
</dbReference>
<evidence type="ECO:0000313" key="3">
    <source>
        <dbReference type="EMBL" id="MEC4719726.1"/>
    </source>
</evidence>
<dbReference type="SFLD" id="SFLDG01018">
    <property type="entry name" value="Squalene/Phytoene_Synthase_Lik"/>
    <property type="match status" value="1"/>
</dbReference>
<evidence type="ECO:0000256" key="2">
    <source>
        <dbReference type="SAM" id="MobiDB-lite"/>
    </source>
</evidence>
<dbReference type="GO" id="GO:0016740">
    <property type="term" value="F:transferase activity"/>
    <property type="evidence" value="ECO:0007669"/>
    <property type="project" value="UniProtKB-KW"/>
</dbReference>
<dbReference type="Pfam" id="PF00494">
    <property type="entry name" value="SQS_PSY"/>
    <property type="match status" value="1"/>
</dbReference>
<feature type="region of interest" description="Disordered" evidence="2">
    <location>
        <begin position="307"/>
        <end position="332"/>
    </location>
</feature>
<dbReference type="PROSITE" id="PS01044">
    <property type="entry name" value="SQUALEN_PHYTOEN_SYN_1"/>
    <property type="match status" value="1"/>
</dbReference>
<keyword evidence="4" id="KW-1185">Reference proteome</keyword>
<organism evidence="3 4">
    <name type="scientific">Noviherbaspirillum album</name>
    <dbReference type="NCBI Taxonomy" id="3080276"/>
    <lineage>
        <taxon>Bacteria</taxon>
        <taxon>Pseudomonadati</taxon>
        <taxon>Pseudomonadota</taxon>
        <taxon>Betaproteobacteria</taxon>
        <taxon>Burkholderiales</taxon>
        <taxon>Oxalobacteraceae</taxon>
        <taxon>Noviherbaspirillum</taxon>
    </lineage>
</organism>
<dbReference type="EC" id="2.5.1.-" evidence="3"/>
<keyword evidence="1 3" id="KW-0808">Transferase</keyword>
<accession>A0ABU6J7Z1</accession>
<dbReference type="PROSITE" id="PS01045">
    <property type="entry name" value="SQUALEN_PHYTOEN_SYN_2"/>
    <property type="match status" value="1"/>
</dbReference>
<dbReference type="InterPro" id="IPR033904">
    <property type="entry name" value="Trans_IPPS_HH"/>
</dbReference>
<dbReference type="Proteomes" id="UP001352263">
    <property type="component" value="Unassembled WGS sequence"/>
</dbReference>
<dbReference type="CDD" id="cd00683">
    <property type="entry name" value="Trans_IPPS_HH"/>
    <property type="match status" value="1"/>
</dbReference>
<dbReference type="SFLD" id="SFLDS00005">
    <property type="entry name" value="Isoprenoid_Synthase_Type_I"/>
    <property type="match status" value="1"/>
</dbReference>
<dbReference type="InterPro" id="IPR008949">
    <property type="entry name" value="Isoprenoid_synthase_dom_sf"/>
</dbReference>
<protein>
    <submittedName>
        <fullName evidence="3">Phytoene/squalene synthase family protein</fullName>
        <ecNumber evidence="3">2.5.1.-</ecNumber>
    </submittedName>
</protein>
<dbReference type="PANTHER" id="PTHR31480">
    <property type="entry name" value="BIFUNCTIONAL LYCOPENE CYCLASE/PHYTOENE SYNTHASE"/>
    <property type="match status" value="1"/>
</dbReference>
<name>A0ABU6J7Z1_9BURK</name>
<evidence type="ECO:0000256" key="1">
    <source>
        <dbReference type="ARBA" id="ARBA00022679"/>
    </source>
</evidence>
<dbReference type="SFLD" id="SFLDG01212">
    <property type="entry name" value="Phytoene_synthase_like"/>
    <property type="match status" value="1"/>
</dbReference>
<dbReference type="Gene3D" id="1.10.600.10">
    <property type="entry name" value="Farnesyl Diphosphate Synthase"/>
    <property type="match status" value="1"/>
</dbReference>
<dbReference type="RefSeq" id="WP_326506442.1">
    <property type="nucleotide sequence ID" value="NZ_JAWIIV010000008.1"/>
</dbReference>
<comment type="caution">
    <text evidence="3">The sequence shown here is derived from an EMBL/GenBank/DDBJ whole genome shotgun (WGS) entry which is preliminary data.</text>
</comment>
<proteinExistence type="predicted"/>
<sequence>MQDLASYSEATIRQGSKSFARAAMLFDADTRNSVMMLYAWCRYCDDVIDGQALGHGAQALTAQEKLRQLDLLRQETDRVCAGHDSDIPAFAALRQVVRKHAIARRHLFDLLDGFAMDADEVRFVTLDDTLRYCYHVAGVVGVMMARIMGAEDEDVINRAADLGIAFQLTNISRDVMDDLGIGRCYLPEEWLRAKGIPRGEMHLPEHQANLHALAGELVELAERYYDSARVGIAHLPWRCAWAISSALLIYRDIGLQVRKAGIKAWDGRTQVSSGRKLWRLCHGGVMAAGARSRGQAANTAPRTGLWTRAPHALPQQASDPGRLPGAWRGDAP</sequence>
<dbReference type="EMBL" id="JAWIIV010000008">
    <property type="protein sequence ID" value="MEC4719726.1"/>
    <property type="molecule type" value="Genomic_DNA"/>
</dbReference>
<dbReference type="InterPro" id="IPR002060">
    <property type="entry name" value="Squ/phyt_synthse"/>
</dbReference>
<reference evidence="3 4" key="1">
    <citation type="submission" date="2023-10" db="EMBL/GenBank/DDBJ databases">
        <title>Noviherbaspirillum sp. CPCC 100848 genome assembly.</title>
        <authorList>
            <person name="Li X.Y."/>
            <person name="Fang X.M."/>
        </authorList>
    </citation>
    <scope>NUCLEOTIDE SEQUENCE [LARGE SCALE GENOMIC DNA]</scope>
    <source>
        <strain evidence="3 4">CPCC 100848</strain>
    </source>
</reference>
<evidence type="ECO:0000313" key="4">
    <source>
        <dbReference type="Proteomes" id="UP001352263"/>
    </source>
</evidence>
<gene>
    <name evidence="3" type="ORF">RY831_11250</name>
</gene>
<dbReference type="SUPFAM" id="SSF48576">
    <property type="entry name" value="Terpenoid synthases"/>
    <property type="match status" value="1"/>
</dbReference>
<dbReference type="InterPro" id="IPR044843">
    <property type="entry name" value="Trans_IPPS_bact-type"/>
</dbReference>